<protein>
    <submittedName>
        <fullName evidence="1">Uncharacterized protein</fullName>
    </submittedName>
</protein>
<sequence length="223" mass="23890">MTPALRLGARGLSSLPPSALAASSLQLSRSDPRLGAVYEDPDRRRSPDPLTLRPRSPPRVLRPPQCRLPEALWAQAGLRVAARGEWRWRERPSLPARRDGAGERGEDEDALAGEPGEPGEPRGGGTRGQRPSLDGAEHLPRVCLAACLTAVSPPSPGAVTAQPSPSDKPRPASGPRSPQHRGLSSLKLEMSRGPDSVPRVHRAPTLRMPLLAKTEPPDACEKF</sequence>
<name>A0ACB0FHV3_RANTA</name>
<evidence type="ECO:0000313" key="2">
    <source>
        <dbReference type="Proteomes" id="UP001162501"/>
    </source>
</evidence>
<dbReference type="EMBL" id="OX596092">
    <property type="protein sequence ID" value="CAI9712660.1"/>
    <property type="molecule type" value="Genomic_DNA"/>
</dbReference>
<organism evidence="1 2">
    <name type="scientific">Rangifer tarandus platyrhynchus</name>
    <name type="common">Svalbard reindeer</name>
    <dbReference type="NCBI Taxonomy" id="3082113"/>
    <lineage>
        <taxon>Eukaryota</taxon>
        <taxon>Metazoa</taxon>
        <taxon>Chordata</taxon>
        <taxon>Craniata</taxon>
        <taxon>Vertebrata</taxon>
        <taxon>Euteleostomi</taxon>
        <taxon>Mammalia</taxon>
        <taxon>Eutheria</taxon>
        <taxon>Laurasiatheria</taxon>
        <taxon>Artiodactyla</taxon>
        <taxon>Ruminantia</taxon>
        <taxon>Pecora</taxon>
        <taxon>Cervidae</taxon>
        <taxon>Odocoileinae</taxon>
        <taxon>Rangifer</taxon>
    </lineage>
</organism>
<dbReference type="Proteomes" id="UP001162501">
    <property type="component" value="Chromosome 8"/>
</dbReference>
<accession>A0ACB0FHV3</accession>
<gene>
    <name evidence="1" type="ORF">MRATA1EN3_LOCUS23873</name>
</gene>
<evidence type="ECO:0000313" key="1">
    <source>
        <dbReference type="EMBL" id="CAI9712660.1"/>
    </source>
</evidence>
<reference evidence="1" key="1">
    <citation type="submission" date="2023-05" db="EMBL/GenBank/DDBJ databases">
        <authorList>
            <consortium name="ELIXIR-Norway"/>
        </authorList>
    </citation>
    <scope>NUCLEOTIDE SEQUENCE</scope>
</reference>
<proteinExistence type="predicted"/>